<dbReference type="EMBL" id="BMEV01000057">
    <property type="protein sequence ID" value="GFZ84453.1"/>
    <property type="molecule type" value="Genomic_DNA"/>
</dbReference>
<reference evidence="1" key="1">
    <citation type="journal article" date="2014" name="Int. J. Syst. Evol. Microbiol.">
        <title>Complete genome sequence of Corynebacterium casei LMG S-19264T (=DSM 44701T), isolated from a smear-ripened cheese.</title>
        <authorList>
            <consortium name="US DOE Joint Genome Institute (JGI-PGF)"/>
            <person name="Walter F."/>
            <person name="Albersmeier A."/>
            <person name="Kalinowski J."/>
            <person name="Ruckert C."/>
        </authorList>
    </citation>
    <scope>NUCLEOTIDE SEQUENCE</scope>
    <source>
        <strain evidence="1">CGMCC 1.12360</strain>
    </source>
</reference>
<evidence type="ECO:0000313" key="1">
    <source>
        <dbReference type="EMBL" id="GFZ84453.1"/>
    </source>
</evidence>
<reference evidence="1" key="2">
    <citation type="submission" date="2020-09" db="EMBL/GenBank/DDBJ databases">
        <authorList>
            <person name="Sun Q."/>
            <person name="Zhou Y."/>
        </authorList>
    </citation>
    <scope>NUCLEOTIDE SEQUENCE</scope>
    <source>
        <strain evidence="1">CGMCC 1.12360</strain>
    </source>
</reference>
<dbReference type="RefSeq" id="WP_188392845.1">
    <property type="nucleotide sequence ID" value="NZ_BMEV01000057.1"/>
</dbReference>
<keyword evidence="2" id="KW-1185">Reference proteome</keyword>
<dbReference type="AlphaFoldDB" id="A0A8J2TUA2"/>
<evidence type="ECO:0000313" key="2">
    <source>
        <dbReference type="Proteomes" id="UP000602050"/>
    </source>
</evidence>
<sequence>MEQDKNEFDSFMMVASPEFLAFSLLGLGLEIGLDLLVVTALEALVPNSTGILIVARVAYELIKLGKKVRVSNQNKQAVRECVNIRLNYLYDKVIKGTNGEKVVA</sequence>
<organism evidence="1 2">
    <name type="scientific">Compostibacillus humi</name>
    <dbReference type="NCBI Taxonomy" id="1245525"/>
    <lineage>
        <taxon>Bacteria</taxon>
        <taxon>Bacillati</taxon>
        <taxon>Bacillota</taxon>
        <taxon>Bacilli</taxon>
        <taxon>Bacillales</taxon>
        <taxon>Bacillaceae</taxon>
        <taxon>Compostibacillus</taxon>
    </lineage>
</organism>
<dbReference type="Proteomes" id="UP000602050">
    <property type="component" value="Unassembled WGS sequence"/>
</dbReference>
<accession>A0A8J2TUA2</accession>
<name>A0A8J2TUA2_9BACI</name>
<comment type="caution">
    <text evidence="1">The sequence shown here is derived from an EMBL/GenBank/DDBJ whole genome shotgun (WGS) entry which is preliminary data.</text>
</comment>
<proteinExistence type="predicted"/>
<gene>
    <name evidence="1" type="ORF">GCM10010978_25990</name>
</gene>
<protein>
    <submittedName>
        <fullName evidence="1">Uncharacterized protein</fullName>
    </submittedName>
</protein>